<dbReference type="EMBL" id="PDLM01000004">
    <property type="protein sequence ID" value="RDW80007.1"/>
    <property type="molecule type" value="Genomic_DNA"/>
</dbReference>
<sequence>MIGEQLMKAPDVEVQDEMKMMQTIKVLGWKCCEVMQPSGDHLPQLFIKAGRHSNSTAHTPGRLGPGGSGAESQSFVEEWEPKQHQERTATSLV</sequence>
<evidence type="ECO:0000313" key="2">
    <source>
        <dbReference type="EMBL" id="RDW80007.1"/>
    </source>
</evidence>
<evidence type="ECO:0000313" key="3">
    <source>
        <dbReference type="Proteomes" id="UP000256645"/>
    </source>
</evidence>
<proteinExistence type="predicted"/>
<gene>
    <name evidence="2" type="ORF">BP6252_04645</name>
</gene>
<name>A0A3D8S128_9HELO</name>
<evidence type="ECO:0000256" key="1">
    <source>
        <dbReference type="SAM" id="MobiDB-lite"/>
    </source>
</evidence>
<dbReference type="AlphaFoldDB" id="A0A3D8S128"/>
<keyword evidence="3" id="KW-1185">Reference proteome</keyword>
<accession>A0A3D8S128</accession>
<reference evidence="2 3" key="1">
    <citation type="journal article" date="2018" name="IMA Fungus">
        <title>IMA Genome-F 9: Draft genome sequence of Annulohypoxylon stygium, Aspergillus mulundensis, Berkeleyomyces basicola (syn. Thielaviopsis basicola), Ceratocystis smalleyi, two Cercospora beticola strains, Coleophoma cylindrospora, Fusarium fracticaudum, Phialophora cf. hyalina, and Morchella septimelata.</title>
        <authorList>
            <person name="Wingfield B.D."/>
            <person name="Bills G.F."/>
            <person name="Dong Y."/>
            <person name="Huang W."/>
            <person name="Nel W.J."/>
            <person name="Swalarsk-Parry B.S."/>
            <person name="Vaghefi N."/>
            <person name="Wilken P.M."/>
            <person name="An Z."/>
            <person name="de Beer Z.W."/>
            <person name="De Vos L."/>
            <person name="Chen L."/>
            <person name="Duong T.A."/>
            <person name="Gao Y."/>
            <person name="Hammerbacher A."/>
            <person name="Kikkert J.R."/>
            <person name="Li Y."/>
            <person name="Li H."/>
            <person name="Li K."/>
            <person name="Li Q."/>
            <person name="Liu X."/>
            <person name="Ma X."/>
            <person name="Naidoo K."/>
            <person name="Pethybridge S.J."/>
            <person name="Sun J."/>
            <person name="Steenkamp E.T."/>
            <person name="van der Nest M.A."/>
            <person name="van Wyk S."/>
            <person name="Wingfield M.J."/>
            <person name="Xiong C."/>
            <person name="Yue Q."/>
            <person name="Zhang X."/>
        </authorList>
    </citation>
    <scope>NUCLEOTIDE SEQUENCE [LARGE SCALE GENOMIC DNA]</scope>
    <source>
        <strain evidence="2 3">BP6252</strain>
    </source>
</reference>
<feature type="region of interest" description="Disordered" evidence="1">
    <location>
        <begin position="51"/>
        <end position="93"/>
    </location>
</feature>
<dbReference type="Proteomes" id="UP000256645">
    <property type="component" value="Unassembled WGS sequence"/>
</dbReference>
<organism evidence="2 3">
    <name type="scientific">Coleophoma cylindrospora</name>
    <dbReference type="NCBI Taxonomy" id="1849047"/>
    <lineage>
        <taxon>Eukaryota</taxon>
        <taxon>Fungi</taxon>
        <taxon>Dikarya</taxon>
        <taxon>Ascomycota</taxon>
        <taxon>Pezizomycotina</taxon>
        <taxon>Leotiomycetes</taxon>
        <taxon>Helotiales</taxon>
        <taxon>Dermateaceae</taxon>
        <taxon>Coleophoma</taxon>
    </lineage>
</organism>
<protein>
    <submittedName>
        <fullName evidence="2">Uncharacterized protein</fullName>
    </submittedName>
</protein>
<comment type="caution">
    <text evidence="2">The sequence shown here is derived from an EMBL/GenBank/DDBJ whole genome shotgun (WGS) entry which is preliminary data.</text>
</comment>